<reference evidence="2 3" key="1">
    <citation type="submission" date="2015-02" db="EMBL/GenBank/DDBJ databases">
        <title>Draft genome sequences of ten Microbacterium spp. with emphasis on heavy metal contaminated environments.</title>
        <authorList>
            <person name="Corretto E."/>
        </authorList>
    </citation>
    <scope>NUCLEOTIDE SEQUENCE [LARGE SCALE GENOMIC DNA]</scope>
    <source>
        <strain evidence="2 3">DSM 12966</strain>
    </source>
</reference>
<dbReference type="AlphaFoldDB" id="A0A0F0KWP9"/>
<feature type="transmembrane region" description="Helical" evidence="1">
    <location>
        <begin position="88"/>
        <end position="121"/>
    </location>
</feature>
<name>A0A0F0KWP9_9MICO</name>
<accession>A0A0F0KWP9</accession>
<feature type="transmembrane region" description="Helical" evidence="1">
    <location>
        <begin position="173"/>
        <end position="196"/>
    </location>
</feature>
<dbReference type="PATRIC" id="fig|104336.4.peg.500"/>
<organism evidence="2 3">
    <name type="scientific">Microbacterium foliorum</name>
    <dbReference type="NCBI Taxonomy" id="104336"/>
    <lineage>
        <taxon>Bacteria</taxon>
        <taxon>Bacillati</taxon>
        <taxon>Actinomycetota</taxon>
        <taxon>Actinomycetes</taxon>
        <taxon>Micrococcales</taxon>
        <taxon>Microbacteriaceae</taxon>
        <taxon>Microbacterium</taxon>
    </lineage>
</organism>
<proteinExistence type="predicted"/>
<gene>
    <name evidence="2" type="ORF">RN50_00477</name>
</gene>
<protein>
    <submittedName>
        <fullName evidence="2">Uncharacterized protein</fullName>
    </submittedName>
</protein>
<evidence type="ECO:0000313" key="2">
    <source>
        <dbReference type="EMBL" id="KJL25303.1"/>
    </source>
</evidence>
<keyword evidence="1" id="KW-0472">Membrane</keyword>
<keyword evidence="1" id="KW-0812">Transmembrane</keyword>
<feature type="transmembrane region" description="Helical" evidence="1">
    <location>
        <begin position="56"/>
        <end position="76"/>
    </location>
</feature>
<comment type="caution">
    <text evidence="2">The sequence shown here is derived from an EMBL/GenBank/DDBJ whole genome shotgun (WGS) entry which is preliminary data.</text>
</comment>
<keyword evidence="3" id="KW-1185">Reference proteome</keyword>
<evidence type="ECO:0000313" key="3">
    <source>
        <dbReference type="Proteomes" id="UP000033572"/>
    </source>
</evidence>
<evidence type="ECO:0000256" key="1">
    <source>
        <dbReference type="SAM" id="Phobius"/>
    </source>
</evidence>
<dbReference type="Proteomes" id="UP000033572">
    <property type="component" value="Unassembled WGS sequence"/>
</dbReference>
<sequence length="225" mass="23038">MSVACRHGEKRLGDLPSALIVVYDTGHSPILPHRGESSYFEQLINIIRTVDPLLPAASWLMALSAVVSATACLGMWRSVPWQGRQSALVMAAAMITVAAGGGGDTMIGLVLGVVLLASAMLGTAGVRGTPGANACCHRALVSLVMAICSFESLSTGARAVEAGGHGGHGFDGVLSVLVVAGVVAVVLWTVVSEWVLAPVHQGRTGRLLAVESWAMATGVAVMCVA</sequence>
<keyword evidence="1" id="KW-1133">Transmembrane helix</keyword>
<dbReference type="EMBL" id="JYIU01000028">
    <property type="protein sequence ID" value="KJL25303.1"/>
    <property type="molecule type" value="Genomic_DNA"/>
</dbReference>